<evidence type="ECO:0000259" key="3">
    <source>
        <dbReference type="Pfam" id="PF05817"/>
    </source>
</evidence>
<dbReference type="AlphaFoldDB" id="A0A3P7IX59"/>
<gene>
    <name evidence="4" type="ORF">SVUK_LOCUS12569</name>
</gene>
<protein>
    <recommendedName>
        <fullName evidence="2">Dolichyl-diphosphooligosaccharide--protein glycosyltransferase subunit 2</fullName>
    </recommendedName>
    <alternativeName>
        <fullName evidence="2">Ribophorin-2</fullName>
    </alternativeName>
</protein>
<dbReference type="Proteomes" id="UP000270094">
    <property type="component" value="Unassembled WGS sequence"/>
</dbReference>
<comment type="similarity">
    <text evidence="2">Belongs to the SWP1 family.</text>
</comment>
<organism evidence="4 5">
    <name type="scientific">Strongylus vulgaris</name>
    <name type="common">Blood worm</name>
    <dbReference type="NCBI Taxonomy" id="40348"/>
    <lineage>
        <taxon>Eukaryota</taxon>
        <taxon>Metazoa</taxon>
        <taxon>Ecdysozoa</taxon>
        <taxon>Nematoda</taxon>
        <taxon>Chromadorea</taxon>
        <taxon>Rhabditida</taxon>
        <taxon>Rhabditina</taxon>
        <taxon>Rhabditomorpha</taxon>
        <taxon>Strongyloidea</taxon>
        <taxon>Strongylidae</taxon>
        <taxon>Strongylus</taxon>
    </lineage>
</organism>
<dbReference type="EMBL" id="UYYB01099552">
    <property type="protein sequence ID" value="VDM77571.1"/>
    <property type="molecule type" value="Genomic_DNA"/>
</dbReference>
<sequence length="353" mass="38281">MRAVHTGASATGILPVVDLSRSGKMRPIIFLVLSISSVCAVSLNTHWEEEDTKWISGILENVLKKKVDSLGSLHYATSALKLLKVTPASDAAHLACEAAKKADLSELDNLYDALAISADLPNCALPSVAGAQKLIDGVIKEITPNGERIYRALRSADHGKKKKFQVDQGAFDKILLEAMKEDSPLNLGWVFNAAALLNKDLVSKYFDKIKNLVSQADEVDKKFLQFEGGLTTTAIAVHGIMSLAEKQGKVPALSQEQTLLFSNYLLSRKHVSTERAAFHLLKALGVLVNNHQLVPITVSLVGPVMFDRMQPIKIAVTNVFGLPIEATDVHVDITPLGSERALASNVKMNRLSS</sequence>
<dbReference type="OrthoDB" id="432292at2759"/>
<keyword evidence="2" id="KW-0256">Endoplasmic reticulum</keyword>
<evidence type="ECO:0000256" key="1">
    <source>
        <dbReference type="ARBA" id="ARBA00046750"/>
    </source>
</evidence>
<keyword evidence="5" id="KW-1185">Reference proteome</keyword>
<dbReference type="InterPro" id="IPR008814">
    <property type="entry name" value="Swp1"/>
</dbReference>
<proteinExistence type="inferred from homology"/>
<dbReference type="Pfam" id="PF05817">
    <property type="entry name" value="Ribophorin_II"/>
    <property type="match status" value="1"/>
</dbReference>
<comment type="subunit">
    <text evidence="1">Component of the oligosaccharyltransferase (OST) complex. OST exists in two different complex forms which contain common core subunits RPN1, RPN2, OST48, OST4, DAD1 and TMEM258, either STT3A or STT3B as catalytic subunits, and form-specific accessory subunits. STT3A complex assembly occurs through the formation of 3 subcomplexes. Subcomplex 1 contains RPN1 and TMEM258, subcomplex 2 contains the STT3A-specific subunits STT3A, DC2/OSTC, and KCP2 as well as the core subunit OST4, and subcomplex 3 contains RPN2, DAD1, and OST48. The STT3A complex can form stable complexes with the Sec61 complex or with both the Sec61 and TRAP complexes. Interacts with DDI2. Interacts with TMEM35A/NACHO.</text>
</comment>
<dbReference type="PANTHER" id="PTHR12640:SF0">
    <property type="entry name" value="DOLICHYL-DIPHOSPHOOLIGOSACCHARIDE--PROTEIN GLYCOSYLTRANSFERASE SUBUNIT 2"/>
    <property type="match status" value="1"/>
</dbReference>
<comment type="subcellular location">
    <subcellularLocation>
        <location evidence="2">Endoplasmic reticulum membrane</location>
        <topology evidence="2">Multi-pass membrane protein</topology>
    </subcellularLocation>
</comment>
<feature type="domain" description="Ribophorin II N-terminal" evidence="3">
    <location>
        <begin position="59"/>
        <end position="287"/>
    </location>
</feature>
<comment type="function">
    <text evidence="2">Subunit of the oligosaccharyl transferase (OST) complex that catalyzes the initial transfer of a defined glycan (Glc(3)Man(9)GlcNAc(2) in eukaryotes) from the lipid carrier dolichol-pyrophosphate to an asparagine residue within an Asn-X-Ser/Thr consensus motif in nascent polypeptide chains, the first step in protein N-glycosylation. N-glycosylation occurs cotranslationally and the complex associates with the Sec61 complex at the channel-forming translocon complex that mediates protein translocation across the endoplasmic reticulum (ER). All subunits are required for a maximal enzyme activity.</text>
</comment>
<accession>A0A3P7IX59</accession>
<evidence type="ECO:0000313" key="5">
    <source>
        <dbReference type="Proteomes" id="UP000270094"/>
    </source>
</evidence>
<reference evidence="4 5" key="1">
    <citation type="submission" date="2018-11" db="EMBL/GenBank/DDBJ databases">
        <authorList>
            <consortium name="Pathogen Informatics"/>
        </authorList>
    </citation>
    <scope>NUCLEOTIDE SEQUENCE [LARGE SCALE GENOMIC DNA]</scope>
</reference>
<comment type="pathway">
    <text evidence="2">Protein modification; protein glycosylation.</text>
</comment>
<dbReference type="GO" id="GO:0008250">
    <property type="term" value="C:oligosaccharyltransferase complex"/>
    <property type="evidence" value="ECO:0007669"/>
    <property type="project" value="UniProtKB-UniRule"/>
</dbReference>
<dbReference type="PANTHER" id="PTHR12640">
    <property type="entry name" value="RIBOPHORIN II"/>
    <property type="match status" value="1"/>
</dbReference>
<dbReference type="UniPathway" id="UPA00378"/>
<dbReference type="InterPro" id="IPR055373">
    <property type="entry name" value="Ribophorin_II_N"/>
</dbReference>
<evidence type="ECO:0000313" key="4">
    <source>
        <dbReference type="EMBL" id="VDM77571.1"/>
    </source>
</evidence>
<name>A0A3P7IX59_STRVU</name>
<dbReference type="GO" id="GO:0006487">
    <property type="term" value="P:protein N-linked glycosylation"/>
    <property type="evidence" value="ECO:0007669"/>
    <property type="project" value="UniProtKB-UniRule"/>
</dbReference>
<evidence type="ECO:0000256" key="2">
    <source>
        <dbReference type="RuleBase" id="RU366029"/>
    </source>
</evidence>